<dbReference type="GO" id="GO:0000981">
    <property type="term" value="F:DNA-binding transcription factor activity, RNA polymerase II-specific"/>
    <property type="evidence" value="ECO:0007669"/>
    <property type="project" value="TreeGrafter"/>
</dbReference>
<evidence type="ECO:0000313" key="8">
    <source>
        <dbReference type="EMBL" id="OAD00973.1"/>
    </source>
</evidence>
<dbReference type="InterPro" id="IPR036388">
    <property type="entry name" value="WH-like_DNA-bd_sf"/>
</dbReference>
<organism evidence="8 9">
    <name type="scientific">Mucor lusitanicus CBS 277.49</name>
    <dbReference type="NCBI Taxonomy" id="747725"/>
    <lineage>
        <taxon>Eukaryota</taxon>
        <taxon>Fungi</taxon>
        <taxon>Fungi incertae sedis</taxon>
        <taxon>Mucoromycota</taxon>
        <taxon>Mucoromycotina</taxon>
        <taxon>Mucoromycetes</taxon>
        <taxon>Mucorales</taxon>
        <taxon>Mucorineae</taxon>
        <taxon>Mucoraceae</taxon>
        <taxon>Mucor</taxon>
    </lineage>
</organism>
<dbReference type="Proteomes" id="UP000077051">
    <property type="component" value="Unassembled WGS sequence"/>
</dbReference>
<dbReference type="PROSITE" id="PS00657">
    <property type="entry name" value="FORK_HEAD_1"/>
    <property type="match status" value="1"/>
</dbReference>
<keyword evidence="2" id="KW-0805">Transcription regulation</keyword>
<dbReference type="InterPro" id="IPR036390">
    <property type="entry name" value="WH_DNA-bd_sf"/>
</dbReference>
<dbReference type="PROSITE" id="PS00658">
    <property type="entry name" value="FORK_HEAD_2"/>
    <property type="match status" value="1"/>
</dbReference>
<dbReference type="EMBL" id="AMYB01000006">
    <property type="protein sequence ID" value="OAD00973.1"/>
    <property type="molecule type" value="Genomic_DNA"/>
</dbReference>
<keyword evidence="9" id="KW-1185">Reference proteome</keyword>
<evidence type="ECO:0000256" key="1">
    <source>
        <dbReference type="ARBA" id="ARBA00004123"/>
    </source>
</evidence>
<dbReference type="Pfam" id="PF00250">
    <property type="entry name" value="Forkhead"/>
    <property type="match status" value="1"/>
</dbReference>
<dbReference type="PRINTS" id="PR00053">
    <property type="entry name" value="FORKHEAD"/>
</dbReference>
<keyword evidence="5 6" id="KW-0539">Nucleus</keyword>
<feature type="non-terminal residue" evidence="8">
    <location>
        <position position="1"/>
    </location>
</feature>
<dbReference type="InterPro" id="IPR030456">
    <property type="entry name" value="TF_fork_head_CS_2"/>
</dbReference>
<feature type="domain" description="Fork-head" evidence="7">
    <location>
        <begin position="1"/>
        <end position="80"/>
    </location>
</feature>
<evidence type="ECO:0000256" key="6">
    <source>
        <dbReference type="PROSITE-ProRule" id="PRU00089"/>
    </source>
</evidence>
<dbReference type="CDD" id="cd00059">
    <property type="entry name" value="FH_FOX"/>
    <property type="match status" value="1"/>
</dbReference>
<feature type="non-terminal residue" evidence="8">
    <location>
        <position position="80"/>
    </location>
</feature>
<sequence length="80" mass="9228">KPPYSYATLIAHAILASKDGRLTLNDIYTWISKHYPSFSVGNGGWQNSIRHNLSLNKKWFYKIDRRPTQANPGKGCYWTL</sequence>
<dbReference type="PANTHER" id="PTHR45881:SF1">
    <property type="entry name" value="FORK HEAD PROTEIN HOMOLOG 2"/>
    <property type="match status" value="1"/>
</dbReference>
<evidence type="ECO:0000256" key="4">
    <source>
        <dbReference type="ARBA" id="ARBA00023163"/>
    </source>
</evidence>
<evidence type="ECO:0000259" key="7">
    <source>
        <dbReference type="PROSITE" id="PS50039"/>
    </source>
</evidence>
<dbReference type="STRING" id="747725.A0A168JAX4"/>
<proteinExistence type="predicted"/>
<dbReference type="GO" id="GO:0000978">
    <property type="term" value="F:RNA polymerase II cis-regulatory region sequence-specific DNA binding"/>
    <property type="evidence" value="ECO:0007669"/>
    <property type="project" value="TreeGrafter"/>
</dbReference>
<dbReference type="Gene3D" id="1.10.10.10">
    <property type="entry name" value="Winged helix-like DNA-binding domain superfamily/Winged helix DNA-binding domain"/>
    <property type="match status" value="1"/>
</dbReference>
<evidence type="ECO:0000256" key="3">
    <source>
        <dbReference type="ARBA" id="ARBA00023125"/>
    </source>
</evidence>
<gene>
    <name evidence="8" type="ORF">MUCCIDRAFT_125653</name>
</gene>
<name>A0A168JAX4_MUCCL</name>
<evidence type="ECO:0000256" key="2">
    <source>
        <dbReference type="ARBA" id="ARBA00023015"/>
    </source>
</evidence>
<dbReference type="PROSITE" id="PS50039">
    <property type="entry name" value="FORK_HEAD_3"/>
    <property type="match status" value="1"/>
</dbReference>
<dbReference type="VEuPathDB" id="FungiDB:MUCCIDRAFT_125653"/>
<protein>
    <submittedName>
        <fullName evidence="8">Fork head transcription factor</fullName>
    </submittedName>
</protein>
<dbReference type="InterPro" id="IPR001766">
    <property type="entry name" value="Fork_head_dom"/>
</dbReference>
<dbReference type="InterPro" id="IPR018122">
    <property type="entry name" value="TF_fork_head_CS_1"/>
</dbReference>
<dbReference type="SMART" id="SM00339">
    <property type="entry name" value="FH"/>
    <property type="match status" value="1"/>
</dbReference>
<accession>A0A168JAX4</accession>
<comment type="subcellular location">
    <subcellularLocation>
        <location evidence="1 6">Nucleus</location>
    </subcellularLocation>
</comment>
<dbReference type="GO" id="GO:0005634">
    <property type="term" value="C:nucleus"/>
    <property type="evidence" value="ECO:0007669"/>
    <property type="project" value="UniProtKB-SubCell"/>
</dbReference>
<dbReference type="AlphaFoldDB" id="A0A168JAX4"/>
<evidence type="ECO:0000313" key="9">
    <source>
        <dbReference type="Proteomes" id="UP000077051"/>
    </source>
</evidence>
<evidence type="ECO:0000256" key="5">
    <source>
        <dbReference type="ARBA" id="ARBA00023242"/>
    </source>
</evidence>
<dbReference type="OrthoDB" id="5954824at2759"/>
<comment type="caution">
    <text evidence="8">The sequence shown here is derived from an EMBL/GenBank/DDBJ whole genome shotgun (WGS) entry which is preliminary data.</text>
</comment>
<dbReference type="SUPFAM" id="SSF46785">
    <property type="entry name" value="Winged helix' DNA-binding domain"/>
    <property type="match status" value="1"/>
</dbReference>
<keyword evidence="3 6" id="KW-0238">DNA-binding</keyword>
<feature type="DNA-binding region" description="Fork-head" evidence="6">
    <location>
        <begin position="1"/>
        <end position="80"/>
    </location>
</feature>
<dbReference type="PANTHER" id="PTHR45881">
    <property type="entry name" value="CHECKPOINT SUPPRESSOR 1-LIKE, ISOFORM A-RELATED"/>
    <property type="match status" value="1"/>
</dbReference>
<reference evidence="8 9" key="1">
    <citation type="submission" date="2015-06" db="EMBL/GenBank/DDBJ databases">
        <title>Expansion of signal transduction pathways in fungi by whole-genome duplication.</title>
        <authorList>
            <consortium name="DOE Joint Genome Institute"/>
            <person name="Corrochano L.M."/>
            <person name="Kuo A."/>
            <person name="Marcet-Houben M."/>
            <person name="Polaino S."/>
            <person name="Salamov A."/>
            <person name="Villalobos J.M."/>
            <person name="Alvarez M.I."/>
            <person name="Avalos J."/>
            <person name="Benito E.P."/>
            <person name="Benoit I."/>
            <person name="Burger G."/>
            <person name="Camino L.P."/>
            <person name="Canovas D."/>
            <person name="Cerda-Olmedo E."/>
            <person name="Cheng J.-F."/>
            <person name="Dominguez A."/>
            <person name="Elias M."/>
            <person name="Eslava A.P."/>
            <person name="Glaser F."/>
            <person name="Grimwood J."/>
            <person name="Gutierrez G."/>
            <person name="Heitman J."/>
            <person name="Henrissat B."/>
            <person name="Iturriaga E.A."/>
            <person name="Lang B.F."/>
            <person name="Lavin J.L."/>
            <person name="Lee S."/>
            <person name="Li W."/>
            <person name="Lindquist E."/>
            <person name="Lopez-Garcia S."/>
            <person name="Luque E.M."/>
            <person name="Marcos A.T."/>
            <person name="Martin J."/>
            <person name="Mccluskey K."/>
            <person name="Medina H.R."/>
            <person name="Miralles-Duran A."/>
            <person name="Miyazaki A."/>
            <person name="Munoz-Torres E."/>
            <person name="Oguiza J.A."/>
            <person name="Ohm R."/>
            <person name="Olmedo M."/>
            <person name="Orejas M."/>
            <person name="Ortiz-Castellanos L."/>
            <person name="Pisabarro A.G."/>
            <person name="Rodriguez-Romero J."/>
            <person name="Ruiz-Herrera J."/>
            <person name="Ruiz-Vazquez R."/>
            <person name="Sanz C."/>
            <person name="Schackwitz W."/>
            <person name="Schmutz J."/>
            <person name="Shahriari M."/>
            <person name="Shelest E."/>
            <person name="Silva-Franco F."/>
            <person name="Soanes D."/>
            <person name="Syed K."/>
            <person name="Tagua V.G."/>
            <person name="Talbot N.J."/>
            <person name="Thon M."/>
            <person name="De Vries R.P."/>
            <person name="Wiebenga A."/>
            <person name="Yadav J.S."/>
            <person name="Braun E.L."/>
            <person name="Baker S."/>
            <person name="Garre V."/>
            <person name="Horwitz B."/>
            <person name="Torres-Martinez S."/>
            <person name="Idnurm A."/>
            <person name="Herrera-Estrella A."/>
            <person name="Gabaldon T."/>
            <person name="Grigoriev I.V."/>
        </authorList>
    </citation>
    <scope>NUCLEOTIDE SEQUENCE [LARGE SCALE GENOMIC DNA]</scope>
    <source>
        <strain evidence="8 9">CBS 277.49</strain>
    </source>
</reference>
<keyword evidence="4" id="KW-0804">Transcription</keyword>